<dbReference type="KEGG" id="thb:N186_07125"/>
<feature type="transmembrane region" description="Helical" evidence="1">
    <location>
        <begin position="90"/>
        <end position="117"/>
    </location>
</feature>
<dbReference type="AlphaFoldDB" id="S5ZF38"/>
<keyword evidence="1" id="KW-1133">Transmembrane helix</keyword>
<dbReference type="EMBL" id="CP006646">
    <property type="protein sequence ID" value="AGT35763.1"/>
    <property type="molecule type" value="Genomic_DNA"/>
</dbReference>
<sequence length="296" mass="32972">MSARSIGRGRCPKCGREGSVVIKMVGGKEYVYVKHGRTWHYIGPLEKIDVNEILREPTTTLPLKETETLNIHGEKMNEETKSLNKTVVEVIALILVAVGTGILLLTIFASIILPYLVAFWSVSSVNIATGFSTMIEDTTKAYLIYSPIRSASISIQSDNAYFKILAVPLYTAMSILNATQSQELETHISPSDLRVKPIKTSEIQGLMQSFFGNYTSYDIQLDTNQALLVWPYKLQTNPASLSFYTSRSLTGSEQPQPNSFQPLSMSFIFISLAPRLILAVSLIIGGYLLYRWSKNK</sequence>
<dbReference type="RefSeq" id="WP_020963070.1">
    <property type="nucleotide sequence ID" value="NC_022093.1"/>
</dbReference>
<feature type="transmembrane region" description="Helical" evidence="1">
    <location>
        <begin position="267"/>
        <end position="290"/>
    </location>
</feature>
<dbReference type="OrthoDB" id="29271at2157"/>
<evidence type="ECO:0000313" key="2">
    <source>
        <dbReference type="EMBL" id="AGT35763.1"/>
    </source>
</evidence>
<reference evidence="2 3" key="1">
    <citation type="journal article" date="2013" name="Genome Announc.">
        <title>Complete Genomic Sequence of 'Thermofilum adornatus' Strain 1910bT, a Hyperthermophilic Anaerobic Organotrophic Crenarchaeon.</title>
        <authorList>
            <person name="Dominova I.N."/>
            <person name="Kublanov I.V."/>
            <person name="Podosokorskaya O.A."/>
            <person name="Derbikova K.S."/>
            <person name="Patrushev M.V."/>
            <person name="Toshchakov S.V."/>
        </authorList>
    </citation>
    <scope>NUCLEOTIDE SEQUENCE [LARGE SCALE GENOMIC DNA]</scope>
    <source>
        <strain evidence="3">1910b</strain>
    </source>
</reference>
<evidence type="ECO:0000313" key="3">
    <source>
        <dbReference type="Proteomes" id="UP000015543"/>
    </source>
</evidence>
<accession>S5ZF38</accession>
<protein>
    <submittedName>
        <fullName evidence="2">Uncharacterized protein</fullName>
    </submittedName>
</protein>
<keyword evidence="1" id="KW-0812">Transmembrane</keyword>
<dbReference type="GeneID" id="16574069"/>
<evidence type="ECO:0000256" key="1">
    <source>
        <dbReference type="SAM" id="Phobius"/>
    </source>
</evidence>
<proteinExistence type="predicted"/>
<dbReference type="PATRIC" id="fig|1365176.7.peg.1407"/>
<dbReference type="Proteomes" id="UP000015543">
    <property type="component" value="Chromosome"/>
</dbReference>
<dbReference type="eggNOG" id="arCOG13910">
    <property type="taxonomic scope" value="Archaea"/>
</dbReference>
<dbReference type="HOGENOM" id="CLU_1063964_0_0_2"/>
<name>S5ZF38_9CREN</name>
<gene>
    <name evidence="2" type="ORF">N186_07125</name>
</gene>
<organism evidence="2 3">
    <name type="scientific">Thermofilum adornatum</name>
    <dbReference type="NCBI Taxonomy" id="1365176"/>
    <lineage>
        <taxon>Archaea</taxon>
        <taxon>Thermoproteota</taxon>
        <taxon>Thermoprotei</taxon>
        <taxon>Thermofilales</taxon>
        <taxon>Thermofilaceae</taxon>
        <taxon>Thermofilum</taxon>
    </lineage>
</organism>
<keyword evidence="3" id="KW-1185">Reference proteome</keyword>
<keyword evidence="1" id="KW-0472">Membrane</keyword>